<gene>
    <name evidence="1" type="ORF">CLV73_0298</name>
</gene>
<dbReference type="AlphaFoldDB" id="A0A2M9C688"/>
<evidence type="ECO:0000313" key="1">
    <source>
        <dbReference type="EMBL" id="PJJ66329.1"/>
    </source>
</evidence>
<name>A0A2M9C688_9FLAO</name>
<accession>A0A2M9C688</accession>
<organism evidence="1 2">
    <name type="scientific">Chryseobacterium geocarposphaerae</name>
    <dbReference type="NCBI Taxonomy" id="1416776"/>
    <lineage>
        <taxon>Bacteria</taxon>
        <taxon>Pseudomonadati</taxon>
        <taxon>Bacteroidota</taxon>
        <taxon>Flavobacteriia</taxon>
        <taxon>Flavobacteriales</taxon>
        <taxon>Weeksellaceae</taxon>
        <taxon>Chryseobacterium group</taxon>
        <taxon>Chryseobacterium</taxon>
    </lineage>
</organism>
<evidence type="ECO:0000313" key="2">
    <source>
        <dbReference type="Proteomes" id="UP000228740"/>
    </source>
</evidence>
<proteinExistence type="predicted"/>
<dbReference type="Proteomes" id="UP000228740">
    <property type="component" value="Unassembled WGS sequence"/>
</dbReference>
<keyword evidence="2" id="KW-1185">Reference proteome</keyword>
<reference evidence="1 2" key="1">
    <citation type="submission" date="2017-11" db="EMBL/GenBank/DDBJ databases">
        <title>Genomic Encyclopedia of Archaeal and Bacterial Type Strains, Phase II (KMG-II): From Individual Species to Whole Genera.</title>
        <authorList>
            <person name="Goeker M."/>
        </authorList>
    </citation>
    <scope>NUCLEOTIDE SEQUENCE [LARGE SCALE GENOMIC DNA]</scope>
    <source>
        <strain evidence="1 2">DSM 27617</strain>
    </source>
</reference>
<dbReference type="EMBL" id="PGFD01000001">
    <property type="protein sequence ID" value="PJJ66329.1"/>
    <property type="molecule type" value="Genomic_DNA"/>
</dbReference>
<comment type="caution">
    <text evidence="1">The sequence shown here is derived from an EMBL/GenBank/DDBJ whole genome shotgun (WGS) entry which is preliminary data.</text>
</comment>
<protein>
    <submittedName>
        <fullName evidence="1">Uncharacterized protein</fullName>
    </submittedName>
</protein>
<sequence>MLKIIKNNLIYTKNNTTFKYNLKHIAYVKYISWII</sequence>